<protein>
    <submittedName>
        <fullName evidence="1">Uncharacterized protein</fullName>
    </submittedName>
</protein>
<dbReference type="AlphaFoldDB" id="X1H2W9"/>
<sequence length="47" mass="5386">MGEYKKCDCCGQTIFTEDELIELENGEKICPACISRDCDFIHNILED</sequence>
<accession>X1H2W9</accession>
<evidence type="ECO:0000313" key="1">
    <source>
        <dbReference type="EMBL" id="GAH48209.1"/>
    </source>
</evidence>
<dbReference type="EMBL" id="BARU01022950">
    <property type="protein sequence ID" value="GAH48209.1"/>
    <property type="molecule type" value="Genomic_DNA"/>
</dbReference>
<organism evidence="1">
    <name type="scientific">marine sediment metagenome</name>
    <dbReference type="NCBI Taxonomy" id="412755"/>
    <lineage>
        <taxon>unclassified sequences</taxon>
        <taxon>metagenomes</taxon>
        <taxon>ecological metagenomes</taxon>
    </lineage>
</organism>
<name>X1H2W9_9ZZZZ</name>
<proteinExistence type="predicted"/>
<gene>
    <name evidence="1" type="ORF">S03H2_37299</name>
</gene>
<reference evidence="1" key="1">
    <citation type="journal article" date="2014" name="Front. Microbiol.">
        <title>High frequency of phylogenetically diverse reductive dehalogenase-homologous genes in deep subseafloor sedimentary metagenomes.</title>
        <authorList>
            <person name="Kawai M."/>
            <person name="Futagami T."/>
            <person name="Toyoda A."/>
            <person name="Takaki Y."/>
            <person name="Nishi S."/>
            <person name="Hori S."/>
            <person name="Arai W."/>
            <person name="Tsubouchi T."/>
            <person name="Morono Y."/>
            <person name="Uchiyama I."/>
            <person name="Ito T."/>
            <person name="Fujiyama A."/>
            <person name="Inagaki F."/>
            <person name="Takami H."/>
        </authorList>
    </citation>
    <scope>NUCLEOTIDE SEQUENCE</scope>
    <source>
        <strain evidence="1">Expedition CK06-06</strain>
    </source>
</reference>
<comment type="caution">
    <text evidence="1">The sequence shown here is derived from an EMBL/GenBank/DDBJ whole genome shotgun (WGS) entry which is preliminary data.</text>
</comment>